<accession>A0AB34ISM8</accession>
<feature type="compositionally biased region" description="Basic residues" evidence="5">
    <location>
        <begin position="410"/>
        <end position="427"/>
    </location>
</feature>
<dbReference type="EMBL" id="JBGBPQ010000020">
    <property type="protein sequence ID" value="KAL1504313.1"/>
    <property type="molecule type" value="Genomic_DNA"/>
</dbReference>
<feature type="region of interest" description="Disordered" evidence="5">
    <location>
        <begin position="237"/>
        <end position="266"/>
    </location>
</feature>
<feature type="compositionally biased region" description="Basic and acidic residues" evidence="5">
    <location>
        <begin position="728"/>
        <end position="740"/>
    </location>
</feature>
<dbReference type="AlphaFoldDB" id="A0AB34ISM8"/>
<protein>
    <submittedName>
        <fullName evidence="6">Uncharacterized protein</fullName>
    </submittedName>
</protein>
<dbReference type="GO" id="GO:0005634">
    <property type="term" value="C:nucleus"/>
    <property type="evidence" value="ECO:0007669"/>
    <property type="project" value="TreeGrafter"/>
</dbReference>
<proteinExistence type="predicted"/>
<dbReference type="GO" id="GO:0048471">
    <property type="term" value="C:perinuclear region of cytoplasm"/>
    <property type="evidence" value="ECO:0007669"/>
    <property type="project" value="TreeGrafter"/>
</dbReference>
<feature type="region of interest" description="Disordered" evidence="5">
    <location>
        <begin position="410"/>
        <end position="437"/>
    </location>
</feature>
<comment type="caution">
    <text evidence="6">The sequence shown here is derived from an EMBL/GenBank/DDBJ whole genome shotgun (WGS) entry which is preliminary data.</text>
</comment>
<feature type="coiled-coil region" evidence="4">
    <location>
        <begin position="889"/>
        <end position="980"/>
    </location>
</feature>
<dbReference type="Gene3D" id="3.80.10.10">
    <property type="entry name" value="Ribonuclease Inhibitor"/>
    <property type="match status" value="1"/>
</dbReference>
<name>A0AB34ISM8_PRYPA</name>
<keyword evidence="4" id="KW-0175">Coiled coil</keyword>
<dbReference type="GO" id="GO:0031267">
    <property type="term" value="F:small GTPase binding"/>
    <property type="evidence" value="ECO:0007669"/>
    <property type="project" value="TreeGrafter"/>
</dbReference>
<evidence type="ECO:0000256" key="1">
    <source>
        <dbReference type="ARBA" id="ARBA00022468"/>
    </source>
</evidence>
<sequence>MVSAAEKKRAGSSEPDPTRHDALGKLEGITQSIRSGVGLSALDLSACGLRPEHALLLVTTLQHATAAAAAVVKLDLGRNPALGDAGVQHLTSCLSKLPSLRSLGLESTGLSDRGGRALASCLRKGSSITTLRLQYNGLGDDAAVDFAAALQSGADSGVWSLERLLLQRNRISDRGATALQAVLAKTRVVELDLRFNLIVRERVLLSIKEACASNERRGKLHARAELVARCPRTALAHSPAREGSSARQPAGCDPSRLLQLDGSASRSTASSHRAGVVVLRGAQDDLRSFPGSRVGSPPSLVVAGRPPQVVASSGSSEYYACCAAGNDSVMAPTPVRTAWGRPSLPSLLAQVSRRVLVPIHRADPSLALRISGSSEAQLARLSRCPQLLHCPGVLRVESGKCANFSLRGAARRRRRRNMRTGSRRRGQRSSAAQEFPLARAPDLSGGLHRLNQYAHFHPLPDDASSSRPMTRRRCGRLPRFSSLQRQHPFQLRGPTLFATCHHLLSSNSKRPLLMRAPSDLLIAIRDSHRRCSKLHRLPTFLSHHPDRLRNSPTLILKAISSILSSRLLFRRWKSEWGRSRVRRLLQQEDFIGSPLAHKLMQAHRAVAGLQACRTSMPIDQLGEIHLAAVSPSQASIASKQCVSPTRGKATASALNSPLRQGSQHTALGSSRPPSGKQSPQARGLSTYHGGGSRASSDTTAARRQLDSGMHLSADEATSIRSRISQAESEARRSRQEMSELQRAHEQLLLRVSKAEAHAASESKAKEELAERLFASQSLNSMLEERINYLVENATKSSETREVEAAAELLTSVRHGVGELGSVVMEVLADVIAGQGEIEARQAELESQRAQLGAQSRELEHLKNEFYREQGQITSLSVEREALSQAQWALKQEQARLNVDRSRLERERERMQQAENVRIEAAEAREAQMRANAQTDANELNKMEFALFEEAVGVATLQAAVEETEGTVAMLSRQTRELTRELNDARRGQLLLQAQAERAHGLSEGLENELSDCVKRLHGEQLAAKLLYEELRSAELLGLTFELRQQDEQPSMHLQFEVTRLRHELTAALDALAASQRATADAEELATQRHAQASLDLRRERERLKALHQAEIAAIWEQAASLSDAPIA</sequence>
<dbReference type="InterPro" id="IPR032675">
    <property type="entry name" value="LRR_dom_sf"/>
</dbReference>
<feature type="region of interest" description="Disordered" evidence="5">
    <location>
        <begin position="1"/>
        <end position="22"/>
    </location>
</feature>
<evidence type="ECO:0000256" key="3">
    <source>
        <dbReference type="ARBA" id="ARBA00022737"/>
    </source>
</evidence>
<dbReference type="Pfam" id="PF13516">
    <property type="entry name" value="LRR_6"/>
    <property type="match status" value="1"/>
</dbReference>
<dbReference type="InterPro" id="IPR027038">
    <property type="entry name" value="RanGap"/>
</dbReference>
<feature type="compositionally biased region" description="Polar residues" evidence="5">
    <location>
        <begin position="718"/>
        <end position="727"/>
    </location>
</feature>
<dbReference type="SMART" id="SM00368">
    <property type="entry name" value="LRR_RI"/>
    <property type="match status" value="5"/>
</dbReference>
<dbReference type="GO" id="GO:0005096">
    <property type="term" value="F:GTPase activator activity"/>
    <property type="evidence" value="ECO:0007669"/>
    <property type="project" value="UniProtKB-KW"/>
</dbReference>
<gene>
    <name evidence="6" type="ORF">AB1Y20_010719</name>
</gene>
<evidence type="ECO:0000313" key="7">
    <source>
        <dbReference type="Proteomes" id="UP001515480"/>
    </source>
</evidence>
<evidence type="ECO:0000256" key="2">
    <source>
        <dbReference type="ARBA" id="ARBA00022614"/>
    </source>
</evidence>
<dbReference type="Proteomes" id="UP001515480">
    <property type="component" value="Unassembled WGS sequence"/>
</dbReference>
<dbReference type="GO" id="GO:0006913">
    <property type="term" value="P:nucleocytoplasmic transport"/>
    <property type="evidence" value="ECO:0007669"/>
    <property type="project" value="TreeGrafter"/>
</dbReference>
<feature type="compositionally biased region" description="Polar residues" evidence="5">
    <location>
        <begin position="652"/>
        <end position="680"/>
    </location>
</feature>
<dbReference type="PANTHER" id="PTHR24113:SF12">
    <property type="entry name" value="RAN GTPASE-ACTIVATING PROTEIN 1"/>
    <property type="match status" value="1"/>
</dbReference>
<dbReference type="SUPFAM" id="SSF52047">
    <property type="entry name" value="RNI-like"/>
    <property type="match status" value="1"/>
</dbReference>
<evidence type="ECO:0000256" key="5">
    <source>
        <dbReference type="SAM" id="MobiDB-lite"/>
    </source>
</evidence>
<keyword evidence="7" id="KW-1185">Reference proteome</keyword>
<evidence type="ECO:0000313" key="6">
    <source>
        <dbReference type="EMBL" id="KAL1504313.1"/>
    </source>
</evidence>
<evidence type="ECO:0000256" key="4">
    <source>
        <dbReference type="SAM" id="Coils"/>
    </source>
</evidence>
<dbReference type="GO" id="GO:0005829">
    <property type="term" value="C:cytosol"/>
    <property type="evidence" value="ECO:0007669"/>
    <property type="project" value="TreeGrafter"/>
</dbReference>
<organism evidence="6 7">
    <name type="scientific">Prymnesium parvum</name>
    <name type="common">Toxic golden alga</name>
    <dbReference type="NCBI Taxonomy" id="97485"/>
    <lineage>
        <taxon>Eukaryota</taxon>
        <taxon>Haptista</taxon>
        <taxon>Haptophyta</taxon>
        <taxon>Prymnesiophyceae</taxon>
        <taxon>Prymnesiales</taxon>
        <taxon>Prymnesiaceae</taxon>
        <taxon>Prymnesium</taxon>
    </lineage>
</organism>
<keyword evidence="2" id="KW-0433">Leucine-rich repeat</keyword>
<dbReference type="InterPro" id="IPR001611">
    <property type="entry name" value="Leu-rich_rpt"/>
</dbReference>
<reference evidence="6 7" key="1">
    <citation type="journal article" date="2024" name="Science">
        <title>Giant polyketide synthase enzymes in the biosynthesis of giant marine polyether toxins.</title>
        <authorList>
            <person name="Fallon T.R."/>
            <person name="Shende V.V."/>
            <person name="Wierzbicki I.H."/>
            <person name="Pendleton A.L."/>
            <person name="Watervoot N.F."/>
            <person name="Auber R.P."/>
            <person name="Gonzalez D.J."/>
            <person name="Wisecaver J.H."/>
            <person name="Moore B.S."/>
        </authorList>
    </citation>
    <scope>NUCLEOTIDE SEQUENCE [LARGE SCALE GENOMIC DNA]</scope>
    <source>
        <strain evidence="6 7">12B1</strain>
    </source>
</reference>
<feature type="region of interest" description="Disordered" evidence="5">
    <location>
        <begin position="647"/>
        <end position="740"/>
    </location>
</feature>
<keyword evidence="3" id="KW-0677">Repeat</keyword>
<keyword evidence="1" id="KW-0343">GTPase activation</keyword>
<dbReference type="PANTHER" id="PTHR24113">
    <property type="entry name" value="RAN GTPASE-ACTIVATING PROTEIN 1"/>
    <property type="match status" value="1"/>
</dbReference>